<keyword evidence="4" id="KW-1185">Reference proteome</keyword>
<dbReference type="Proteomes" id="UP001168642">
    <property type="component" value="Unassembled WGS sequence"/>
</dbReference>
<evidence type="ECO:0000313" key="3">
    <source>
        <dbReference type="EMBL" id="MDO3696020.1"/>
    </source>
</evidence>
<feature type="signal peptide" evidence="1">
    <location>
        <begin position="1"/>
        <end position="19"/>
    </location>
</feature>
<sequence>MKKLLQIIFLLCFTFSGMAQNNTNKKEQLIGAWSLDYQKSLTKMDSVPKMRFNSNTRLKTRIEESYKGRQLVFSANGDFTQIQPDGRENSGIWTIVESENTLTITSPEGQKFSFQIIKLNNNHLVLKSISTTKGKPYFKEIYYDKM</sequence>
<protein>
    <submittedName>
        <fullName evidence="3">Lipocalin family protein</fullName>
    </submittedName>
</protein>
<keyword evidence="1" id="KW-0732">Signal</keyword>
<evidence type="ECO:0000313" key="4">
    <source>
        <dbReference type="Proteomes" id="UP001168642"/>
    </source>
</evidence>
<dbReference type="Pfam" id="PF13648">
    <property type="entry name" value="Lipocalin_4"/>
    <property type="match status" value="1"/>
</dbReference>
<feature type="chain" id="PRO_5045644914" evidence="1">
    <location>
        <begin position="20"/>
        <end position="146"/>
    </location>
</feature>
<evidence type="ECO:0000256" key="1">
    <source>
        <dbReference type="SAM" id="SignalP"/>
    </source>
</evidence>
<organism evidence="3 4">
    <name type="scientific">Wenyingzhuangia gilva</name>
    <dbReference type="NCBI Taxonomy" id="3057677"/>
    <lineage>
        <taxon>Bacteria</taxon>
        <taxon>Pseudomonadati</taxon>
        <taxon>Bacteroidota</taxon>
        <taxon>Flavobacteriia</taxon>
        <taxon>Flavobacteriales</taxon>
        <taxon>Flavobacteriaceae</taxon>
        <taxon>Wenyingzhuangia</taxon>
    </lineage>
</organism>
<gene>
    <name evidence="3" type="ORF">QVZ41_14300</name>
</gene>
<reference evidence="3" key="1">
    <citation type="submission" date="2023-07" db="EMBL/GenBank/DDBJ databases">
        <title>Wenyingzhuangia sp. chi5 genome sequencing and assembly.</title>
        <authorList>
            <person name="Park S."/>
        </authorList>
    </citation>
    <scope>NUCLEOTIDE SEQUENCE</scope>
    <source>
        <strain evidence="3">Chi5</strain>
    </source>
</reference>
<name>A0ABT8VVL3_9FLAO</name>
<dbReference type="RefSeq" id="WP_302885328.1">
    <property type="nucleotide sequence ID" value="NZ_JAUMIT010000019.1"/>
</dbReference>
<dbReference type="InterPro" id="IPR024311">
    <property type="entry name" value="Lipocalin-like"/>
</dbReference>
<dbReference type="EMBL" id="JAUMIT010000019">
    <property type="protein sequence ID" value="MDO3696020.1"/>
    <property type="molecule type" value="Genomic_DNA"/>
</dbReference>
<proteinExistence type="predicted"/>
<evidence type="ECO:0000259" key="2">
    <source>
        <dbReference type="Pfam" id="PF13648"/>
    </source>
</evidence>
<comment type="caution">
    <text evidence="3">The sequence shown here is derived from an EMBL/GenBank/DDBJ whole genome shotgun (WGS) entry which is preliminary data.</text>
</comment>
<feature type="domain" description="Lipocalin-like" evidence="2">
    <location>
        <begin position="29"/>
        <end position="126"/>
    </location>
</feature>
<accession>A0ABT8VVL3</accession>